<sequence>MTPPAPQAKTSCTPPSSHGSTSTAAATNSAGSHLCAHLNLPMRRANSNLAPPH</sequence>
<evidence type="ECO:0000256" key="1">
    <source>
        <dbReference type="SAM" id="MobiDB-lite"/>
    </source>
</evidence>
<evidence type="ECO:0000313" key="3">
    <source>
        <dbReference type="Proteomes" id="UP000053573"/>
    </source>
</evidence>
<proteinExistence type="predicted"/>
<gene>
    <name evidence="2" type="ORF">EMPG_16524</name>
</gene>
<protein>
    <submittedName>
        <fullName evidence="2">Uncharacterized protein</fullName>
    </submittedName>
</protein>
<evidence type="ECO:0000313" key="2">
    <source>
        <dbReference type="EMBL" id="KLJ08018.1"/>
    </source>
</evidence>
<dbReference type="EMBL" id="LDEV01002693">
    <property type="protein sequence ID" value="KLJ08018.1"/>
    <property type="molecule type" value="Genomic_DNA"/>
</dbReference>
<organism evidence="2 3">
    <name type="scientific">Blastomyces silverae</name>
    <dbReference type="NCBI Taxonomy" id="2060906"/>
    <lineage>
        <taxon>Eukaryota</taxon>
        <taxon>Fungi</taxon>
        <taxon>Dikarya</taxon>
        <taxon>Ascomycota</taxon>
        <taxon>Pezizomycotina</taxon>
        <taxon>Eurotiomycetes</taxon>
        <taxon>Eurotiomycetidae</taxon>
        <taxon>Onygenales</taxon>
        <taxon>Ajellomycetaceae</taxon>
        <taxon>Blastomyces</taxon>
    </lineage>
</organism>
<feature type="region of interest" description="Disordered" evidence="1">
    <location>
        <begin position="1"/>
        <end position="29"/>
    </location>
</feature>
<keyword evidence="3" id="KW-1185">Reference proteome</keyword>
<accession>A0A0H1BA89</accession>
<reference evidence="3" key="1">
    <citation type="journal article" date="2015" name="PLoS Genet.">
        <title>The dynamic genome and transcriptome of the human fungal pathogen Blastomyces and close relative Emmonsia.</title>
        <authorList>
            <person name="Munoz J.F."/>
            <person name="Gauthier G.M."/>
            <person name="Desjardins C.A."/>
            <person name="Gallo J.E."/>
            <person name="Holder J."/>
            <person name="Sullivan T.D."/>
            <person name="Marty A.J."/>
            <person name="Carmen J.C."/>
            <person name="Chen Z."/>
            <person name="Ding L."/>
            <person name="Gujja S."/>
            <person name="Magrini V."/>
            <person name="Misas E."/>
            <person name="Mitreva M."/>
            <person name="Priest M."/>
            <person name="Saif S."/>
            <person name="Whiston E.A."/>
            <person name="Young S."/>
            <person name="Zeng Q."/>
            <person name="Goldman W.E."/>
            <person name="Mardis E.R."/>
            <person name="Taylor J.W."/>
            <person name="McEwen J.G."/>
            <person name="Clay O.K."/>
            <person name="Klein B.S."/>
            <person name="Cuomo C.A."/>
        </authorList>
    </citation>
    <scope>NUCLEOTIDE SEQUENCE [LARGE SCALE GENOMIC DNA]</scope>
    <source>
        <strain evidence="3">UAMH 139</strain>
    </source>
</reference>
<dbReference type="Proteomes" id="UP000053573">
    <property type="component" value="Unassembled WGS sequence"/>
</dbReference>
<feature type="compositionally biased region" description="Low complexity" evidence="1">
    <location>
        <begin position="10"/>
        <end position="29"/>
    </location>
</feature>
<name>A0A0H1BA89_9EURO</name>
<comment type="caution">
    <text evidence="2">The sequence shown here is derived from an EMBL/GenBank/DDBJ whole genome shotgun (WGS) entry which is preliminary data.</text>
</comment>
<dbReference type="AlphaFoldDB" id="A0A0H1BA89"/>